<dbReference type="EMBL" id="LNYC01000056">
    <property type="protein sequence ID" value="KTC98822.1"/>
    <property type="molecule type" value="Genomic_DNA"/>
</dbReference>
<dbReference type="STRING" id="45065.Lgee_1511"/>
<protein>
    <recommendedName>
        <fullName evidence="1">EVE domain-containing protein</fullName>
    </recommendedName>
</protein>
<accession>A0A0W0TTI3</accession>
<evidence type="ECO:0000313" key="2">
    <source>
        <dbReference type="EMBL" id="KTC98822.1"/>
    </source>
</evidence>
<dbReference type="Proteomes" id="UP000054785">
    <property type="component" value="Unassembled WGS sequence"/>
</dbReference>
<dbReference type="InterPro" id="IPR002740">
    <property type="entry name" value="EVE_domain"/>
</dbReference>
<organism evidence="2 3">
    <name type="scientific">Legionella geestiana</name>
    <dbReference type="NCBI Taxonomy" id="45065"/>
    <lineage>
        <taxon>Bacteria</taxon>
        <taxon>Pseudomonadati</taxon>
        <taxon>Pseudomonadota</taxon>
        <taxon>Gammaproteobacteria</taxon>
        <taxon>Legionellales</taxon>
        <taxon>Legionellaceae</taxon>
        <taxon>Legionella</taxon>
    </lineage>
</organism>
<reference evidence="2 3" key="1">
    <citation type="submission" date="2015-11" db="EMBL/GenBank/DDBJ databases">
        <title>Genomic analysis of 38 Legionella species identifies large and diverse effector repertoires.</title>
        <authorList>
            <person name="Burstein D."/>
            <person name="Amaro F."/>
            <person name="Zusman T."/>
            <person name="Lifshitz Z."/>
            <person name="Cohen O."/>
            <person name="Gilbert J.A."/>
            <person name="Pupko T."/>
            <person name="Shuman H.A."/>
            <person name="Segal G."/>
        </authorList>
    </citation>
    <scope>NUCLEOTIDE SEQUENCE [LARGE SCALE GENOMIC DNA]</scope>
    <source>
        <strain evidence="2 3">ATCC 49504</strain>
    </source>
</reference>
<dbReference type="Pfam" id="PF01878">
    <property type="entry name" value="EVE"/>
    <property type="match status" value="1"/>
</dbReference>
<gene>
    <name evidence="2" type="ORF">Lgee_1511</name>
</gene>
<dbReference type="InterPro" id="IPR015947">
    <property type="entry name" value="PUA-like_sf"/>
</dbReference>
<evidence type="ECO:0000259" key="1">
    <source>
        <dbReference type="Pfam" id="PF01878"/>
    </source>
</evidence>
<sequence>MQACHGKITPLRRLKPDDRIIYYSPTATFGGRDKLQSFTAIGRVEPGNPYSVDMGDGFYPFRRAICWFESQDAAIKPLLEHLEWTKNNKNWGFQLRFGLFEISEHDMQQIFSAMCVREHLIC</sequence>
<evidence type="ECO:0000313" key="3">
    <source>
        <dbReference type="Proteomes" id="UP000054785"/>
    </source>
</evidence>
<dbReference type="CDD" id="cd21132">
    <property type="entry name" value="EVE-like"/>
    <property type="match status" value="1"/>
</dbReference>
<proteinExistence type="predicted"/>
<dbReference type="NCBIfam" id="NF002616">
    <property type="entry name" value="PRK02268.1-2"/>
    <property type="match status" value="1"/>
</dbReference>
<dbReference type="PATRIC" id="fig|45065.4.peg.1636"/>
<name>A0A0W0TTI3_9GAMM</name>
<dbReference type="AlphaFoldDB" id="A0A0W0TTI3"/>
<dbReference type="SUPFAM" id="SSF88697">
    <property type="entry name" value="PUA domain-like"/>
    <property type="match status" value="1"/>
</dbReference>
<dbReference type="Gene3D" id="3.10.590.10">
    <property type="entry name" value="ph1033 like domains"/>
    <property type="match status" value="1"/>
</dbReference>
<comment type="caution">
    <text evidence="2">The sequence shown here is derived from an EMBL/GenBank/DDBJ whole genome shotgun (WGS) entry which is preliminary data.</text>
</comment>
<feature type="domain" description="EVE" evidence="1">
    <location>
        <begin position="2"/>
        <end position="112"/>
    </location>
</feature>
<keyword evidence="3" id="KW-1185">Reference proteome</keyword>